<proteinExistence type="predicted"/>
<protein>
    <submittedName>
        <fullName evidence="1">Uncharacterized protein</fullName>
    </submittedName>
</protein>
<name>A0A9P5P5E0_9AGAR</name>
<evidence type="ECO:0000313" key="1">
    <source>
        <dbReference type="EMBL" id="KAF9030411.1"/>
    </source>
</evidence>
<sequence length="177" mass="19101">MTGVRVRPQAVNRSIDDGFGDSVTGQKPVFLPITPGVWANQSCTSCAIQPPTSDAFDNTYTAATYHPALDNISITFDFTGTAVYIFFILVNRPANQVTATTAVNFTLDGSLIGNFNHSPNSTLPEFQFNANALAFSTTGLKNASHRMVISASSPRESIFVNFDYALYTCAVSKLKSI</sequence>
<accession>A0A9P5P5E0</accession>
<comment type="caution">
    <text evidence="1">The sequence shown here is derived from an EMBL/GenBank/DDBJ whole genome shotgun (WGS) entry which is preliminary data.</text>
</comment>
<evidence type="ECO:0000313" key="2">
    <source>
        <dbReference type="Proteomes" id="UP000772434"/>
    </source>
</evidence>
<dbReference type="EMBL" id="JADNRY010000669">
    <property type="protein sequence ID" value="KAF9030411.1"/>
    <property type="molecule type" value="Genomic_DNA"/>
</dbReference>
<dbReference type="OrthoDB" id="2758521at2759"/>
<reference evidence="1" key="1">
    <citation type="submission" date="2020-11" db="EMBL/GenBank/DDBJ databases">
        <authorList>
            <consortium name="DOE Joint Genome Institute"/>
            <person name="Ahrendt S."/>
            <person name="Riley R."/>
            <person name="Andreopoulos W."/>
            <person name="Labutti K."/>
            <person name="Pangilinan J."/>
            <person name="Ruiz-Duenas F.J."/>
            <person name="Barrasa J.M."/>
            <person name="Sanchez-Garcia M."/>
            <person name="Camarero S."/>
            <person name="Miyauchi S."/>
            <person name="Serrano A."/>
            <person name="Linde D."/>
            <person name="Babiker R."/>
            <person name="Drula E."/>
            <person name="Ayuso-Fernandez I."/>
            <person name="Pacheco R."/>
            <person name="Padilla G."/>
            <person name="Ferreira P."/>
            <person name="Barriuso J."/>
            <person name="Kellner H."/>
            <person name="Castanera R."/>
            <person name="Alfaro M."/>
            <person name="Ramirez L."/>
            <person name="Pisabarro A.G."/>
            <person name="Kuo A."/>
            <person name="Tritt A."/>
            <person name="Lipzen A."/>
            <person name="He G."/>
            <person name="Yan M."/>
            <person name="Ng V."/>
            <person name="Cullen D."/>
            <person name="Martin F."/>
            <person name="Rosso M.-N."/>
            <person name="Henrissat B."/>
            <person name="Hibbett D."/>
            <person name="Martinez A.T."/>
            <person name="Grigoriev I.V."/>
        </authorList>
    </citation>
    <scope>NUCLEOTIDE SEQUENCE</scope>
    <source>
        <strain evidence="1">AH 40177</strain>
    </source>
</reference>
<organism evidence="1 2">
    <name type="scientific">Rhodocollybia butyracea</name>
    <dbReference type="NCBI Taxonomy" id="206335"/>
    <lineage>
        <taxon>Eukaryota</taxon>
        <taxon>Fungi</taxon>
        <taxon>Dikarya</taxon>
        <taxon>Basidiomycota</taxon>
        <taxon>Agaricomycotina</taxon>
        <taxon>Agaricomycetes</taxon>
        <taxon>Agaricomycetidae</taxon>
        <taxon>Agaricales</taxon>
        <taxon>Marasmiineae</taxon>
        <taxon>Omphalotaceae</taxon>
        <taxon>Rhodocollybia</taxon>
    </lineage>
</organism>
<dbReference type="Proteomes" id="UP000772434">
    <property type="component" value="Unassembled WGS sequence"/>
</dbReference>
<dbReference type="AlphaFoldDB" id="A0A9P5P5E0"/>
<keyword evidence="2" id="KW-1185">Reference proteome</keyword>
<gene>
    <name evidence="1" type="ORF">BDP27DRAFT_1246162</name>
</gene>